<comment type="subcellular location">
    <subcellularLocation>
        <location evidence="2">Cell projection</location>
        <location evidence="2">Cilium</location>
        <location evidence="2">Photoreceptor outer segment</location>
    </subcellularLocation>
    <subcellularLocation>
        <location evidence="1 27">Membrane</location>
        <topology evidence="1 27">Multi-pass membrane protein</topology>
    </subcellularLocation>
</comment>
<evidence type="ECO:0000256" key="2">
    <source>
        <dbReference type="ARBA" id="ARBA00004504"/>
    </source>
</evidence>
<feature type="glycosylation site" description="N-linked (GlcNAc...) asparagine" evidence="24">
    <location>
        <position position="15"/>
    </location>
</feature>
<feature type="transmembrane region" description="Helical" evidence="27">
    <location>
        <begin position="203"/>
        <end position="223"/>
    </location>
</feature>
<keyword evidence="13 23" id="KW-1015">Disulfide bond</keyword>
<keyword evidence="16 27" id="KW-0807">Transducer</keyword>
<dbReference type="EMBL" id="VOFY01000007">
    <property type="protein sequence ID" value="KAA8590904.1"/>
    <property type="molecule type" value="Genomic_DNA"/>
</dbReference>
<evidence type="ECO:0000259" key="29">
    <source>
        <dbReference type="PROSITE" id="PS50262"/>
    </source>
</evidence>
<comment type="PTM">
    <text evidence="26">Contains one covalently linked retinal chromophore.</text>
</comment>
<dbReference type="Pfam" id="PF00001">
    <property type="entry name" value="7tm_1"/>
    <property type="match status" value="1"/>
</dbReference>
<organism evidence="30 31">
    <name type="scientific">Etheostoma spectabile</name>
    <name type="common">orangethroat darter</name>
    <dbReference type="NCBI Taxonomy" id="54343"/>
    <lineage>
        <taxon>Eukaryota</taxon>
        <taxon>Metazoa</taxon>
        <taxon>Chordata</taxon>
        <taxon>Craniata</taxon>
        <taxon>Vertebrata</taxon>
        <taxon>Euteleostomi</taxon>
        <taxon>Actinopterygii</taxon>
        <taxon>Neopterygii</taxon>
        <taxon>Teleostei</taxon>
        <taxon>Neoteleostei</taxon>
        <taxon>Acanthomorphata</taxon>
        <taxon>Eupercaria</taxon>
        <taxon>Perciformes</taxon>
        <taxon>Percoidei</taxon>
        <taxon>Percidae</taxon>
        <taxon>Etheostomatinae</taxon>
        <taxon>Etheostoma</taxon>
    </lineage>
</organism>
<name>A0A5J5DBE2_9PERO</name>
<dbReference type="PRINTS" id="PR00579">
    <property type="entry name" value="RHODOPSIN"/>
</dbReference>
<dbReference type="InterPro" id="IPR000276">
    <property type="entry name" value="GPCR_Rhodpsn"/>
</dbReference>
<evidence type="ECO:0000256" key="22">
    <source>
        <dbReference type="PIRSR" id="PIRSR600732-2"/>
    </source>
</evidence>
<keyword evidence="9 27" id="KW-1133">Transmembrane helix</keyword>
<feature type="disulfide bond" evidence="23">
    <location>
        <begin position="110"/>
        <end position="187"/>
    </location>
</feature>
<dbReference type="Gene3D" id="1.20.1070.10">
    <property type="entry name" value="Rhodopsin 7-helix transmembrane proteins"/>
    <property type="match status" value="1"/>
</dbReference>
<dbReference type="GO" id="GO:0007601">
    <property type="term" value="P:visual perception"/>
    <property type="evidence" value="ECO:0007669"/>
    <property type="project" value="UniProtKB-KW"/>
</dbReference>
<proteinExistence type="inferred from homology"/>
<protein>
    <recommendedName>
        <fullName evidence="3 27">Rhodopsin</fullName>
    </recommendedName>
</protein>
<dbReference type="PROSITE" id="PS00237">
    <property type="entry name" value="G_PROTEIN_RECEP_F1_1"/>
    <property type="match status" value="1"/>
</dbReference>
<keyword evidence="6 27" id="KW-0716">Sensory transduction</keyword>
<evidence type="ECO:0000256" key="13">
    <source>
        <dbReference type="ARBA" id="ARBA00023157"/>
    </source>
</evidence>
<dbReference type="InterPro" id="IPR019477">
    <property type="entry name" value="Rhodopsin_N"/>
</dbReference>
<feature type="site" description="Plays an important role in the conformation switch to the active conformation" evidence="22">
    <location>
        <position position="113"/>
    </location>
</feature>
<dbReference type="PRINTS" id="PR00237">
    <property type="entry name" value="GPCRRHODOPSN"/>
</dbReference>
<evidence type="ECO:0000256" key="28">
    <source>
        <dbReference type="SAM" id="MobiDB-lite"/>
    </source>
</evidence>
<feature type="compositionally biased region" description="Basic and acidic residues" evidence="28">
    <location>
        <begin position="677"/>
        <end position="702"/>
    </location>
</feature>
<feature type="transmembrane region" description="Helical" evidence="27">
    <location>
        <begin position="115"/>
        <end position="133"/>
    </location>
</feature>
<keyword evidence="17" id="KW-0966">Cell projection</keyword>
<keyword evidence="18 25" id="KW-0449">Lipoprotein</keyword>
<feature type="modified residue" description="N6-(retinylidene)lysine" evidence="26">
    <location>
        <position position="296"/>
    </location>
</feature>
<feature type="transmembrane region" description="Helical" evidence="27">
    <location>
        <begin position="35"/>
        <end position="63"/>
    </location>
</feature>
<dbReference type="PANTHER" id="PTHR24240">
    <property type="entry name" value="OPSIN"/>
    <property type="match status" value="1"/>
</dbReference>
<dbReference type="SUPFAM" id="SSF81321">
    <property type="entry name" value="Family A G protein-coupled receptor-like"/>
    <property type="match status" value="1"/>
</dbReference>
<reference evidence="30 31" key="1">
    <citation type="submission" date="2019-08" db="EMBL/GenBank/DDBJ databases">
        <title>A chromosome-level genome assembly, high-density linkage maps, and genome scans reveal the genomic architecture of hybrid incompatibilities underlying speciation via character displacement in darters (Percidae: Etheostominae).</title>
        <authorList>
            <person name="Moran R.L."/>
            <person name="Catchen J.M."/>
            <person name="Fuller R.C."/>
        </authorList>
    </citation>
    <scope>NUCLEOTIDE SEQUENCE [LARGE SCALE GENOMIC DNA]</scope>
    <source>
        <strain evidence="30">EspeVRDwgs_2016</strain>
        <tissue evidence="30">Muscle</tissue>
    </source>
</reference>
<dbReference type="InterPro" id="IPR050125">
    <property type="entry name" value="GPCR_opsins"/>
</dbReference>
<feature type="transmembrane region" description="Helical" evidence="27">
    <location>
        <begin position="288"/>
        <end position="309"/>
    </location>
</feature>
<feature type="domain" description="G-protein coupled receptors family 1 profile" evidence="29">
    <location>
        <begin position="54"/>
        <end position="306"/>
    </location>
</feature>
<evidence type="ECO:0000256" key="3">
    <source>
        <dbReference type="ARBA" id="ARBA00013487"/>
    </source>
</evidence>
<dbReference type="PROSITE" id="PS50262">
    <property type="entry name" value="G_PROTEIN_RECEP_F1_2"/>
    <property type="match status" value="1"/>
</dbReference>
<keyword evidence="15 24" id="KW-0325">Glycoprotein</keyword>
<evidence type="ECO:0000256" key="16">
    <source>
        <dbReference type="ARBA" id="ARBA00023224"/>
    </source>
</evidence>
<feature type="lipid moiety-binding region" description="S-palmitoyl cysteine" evidence="25">
    <location>
        <position position="322"/>
    </location>
</feature>
<evidence type="ECO:0000313" key="30">
    <source>
        <dbReference type="EMBL" id="KAA8590904.1"/>
    </source>
</evidence>
<dbReference type="InterPro" id="IPR001760">
    <property type="entry name" value="Opsin"/>
</dbReference>
<evidence type="ECO:0000256" key="14">
    <source>
        <dbReference type="ARBA" id="ARBA00023170"/>
    </source>
</evidence>
<gene>
    <name evidence="30" type="ORF">FQN60_001847</name>
</gene>
<keyword evidence="14 27" id="KW-0675">Receptor</keyword>
<dbReference type="InterPro" id="IPR000732">
    <property type="entry name" value="Rhodopsin"/>
</dbReference>
<keyword evidence="8 26" id="KW-0681">Retinal protein</keyword>
<evidence type="ECO:0000256" key="7">
    <source>
        <dbReference type="ARBA" id="ARBA00022692"/>
    </source>
</evidence>
<feature type="binding site" evidence="21">
    <location>
        <position position="279"/>
    </location>
    <ligand>
        <name>Zn(2+)</name>
        <dbReference type="ChEBI" id="CHEBI:29105"/>
    </ligand>
</feature>
<evidence type="ECO:0000256" key="17">
    <source>
        <dbReference type="ARBA" id="ARBA00023273"/>
    </source>
</evidence>
<sequence>MNGTEGPYFYVPMVNTTGVVRNPYEYPQYYLVNPAAYAALGCYMFLLILLGFPINFLTLYVTIQHKKLRTPLNYILLNLAVADLFMVFGGFTTTLYTSMHGYFVLGRLGCNLEGFFATLGGEIGLWSLVVLAIERWVVVCKPISNFRFGEQHAMMGLVFTWVMASACAVPPLIGWSRYIPEGMQCSCGVDYYTRAEGFNNESFVIYMFTCHFIIPMSIVFFCYGRLLCAVKEAAAAQQESETTQRAEREVSRMVVLMVISFLVCWVPYASVAWFIFTNQGSEFGPLFMTLPAFFAKSSAIYNPLIYVCMNKQFRHCMITTLCCGKNPFEEEEGASSTKTEASSVSSCWFNLKTVAGKIEERVARGISALDAEVFGAFFVQPSLGLRELLLSGEESRSTRFRRSGVPFIRYPSSLLSEEESLRRLPFFVALSYVRPLERDKESPLLLVRSGVEASLTRPAICESLRSLRSRNLRSGVTARNPPSSYSLSGVRSRCARSALRSIDLARRRSGDEARFSAGDRFSAAAAFFPELSFLKVFRSLEMPLSDSDFLTLRPRLFLLPLLLLLRPSDLTQPYPCLGHTQPPPGVMVCEGLVDNWTPMRCDIGCYVAAFSLPECFVPRVWEGARHCCRLQERRKEEKRLWVETQGDVSNNSRGNTSASRDEEPSSLERRKSPATRDNQRERREDREEKTNTTDKRLFYKAF</sequence>
<feature type="lipid moiety-binding region" description="S-palmitoyl cysteine" evidence="25">
    <location>
        <position position="323"/>
    </location>
</feature>
<evidence type="ECO:0000256" key="1">
    <source>
        <dbReference type="ARBA" id="ARBA00004141"/>
    </source>
</evidence>
<dbReference type="Pfam" id="PF10413">
    <property type="entry name" value="Rhodopsin_N"/>
    <property type="match status" value="1"/>
</dbReference>
<feature type="glycosylation site" description="N-linked (GlcNAc...) asparagine" evidence="24">
    <location>
        <position position="2"/>
    </location>
</feature>
<evidence type="ECO:0000256" key="26">
    <source>
        <dbReference type="PIRSR" id="PIRSR600732-50"/>
    </source>
</evidence>
<evidence type="ECO:0000256" key="12">
    <source>
        <dbReference type="ARBA" id="ARBA00023136"/>
    </source>
</evidence>
<dbReference type="Proteomes" id="UP000327493">
    <property type="component" value="Chromosome 7"/>
</dbReference>
<dbReference type="GO" id="GO:0009881">
    <property type="term" value="F:photoreceptor activity"/>
    <property type="evidence" value="ECO:0007669"/>
    <property type="project" value="UniProtKB-KW"/>
</dbReference>
<accession>A0A5J5DBE2</accession>
<feature type="compositionally biased region" description="Basic and acidic residues" evidence="28">
    <location>
        <begin position="659"/>
        <end position="671"/>
    </location>
</feature>
<comment type="caution">
    <text evidence="30">The sequence shown here is derived from an EMBL/GenBank/DDBJ whole genome shotgun (WGS) entry which is preliminary data.</text>
</comment>
<feature type="region of interest" description="Disordered" evidence="28">
    <location>
        <begin position="645"/>
        <end position="702"/>
    </location>
</feature>
<keyword evidence="7 27" id="KW-0812">Transmembrane</keyword>
<keyword evidence="4 27" id="KW-0600">Photoreceptor protein</keyword>
<keyword evidence="10 26" id="KW-0157">Chromophore</keyword>
<feature type="transmembrane region" description="Helical" evidence="27">
    <location>
        <begin position="154"/>
        <end position="173"/>
    </location>
</feature>
<keyword evidence="11 27" id="KW-0297">G-protein coupled receptor</keyword>
<dbReference type="InterPro" id="IPR017452">
    <property type="entry name" value="GPCR_Rhodpsn_7TM"/>
</dbReference>
<evidence type="ECO:0000256" key="10">
    <source>
        <dbReference type="ARBA" id="ARBA00022991"/>
    </source>
</evidence>
<dbReference type="FunFam" id="1.20.1070.10:FF:000018">
    <property type="entry name" value="Rhodopsin"/>
    <property type="match status" value="1"/>
</dbReference>
<evidence type="ECO:0000256" key="8">
    <source>
        <dbReference type="ARBA" id="ARBA00022925"/>
    </source>
</evidence>
<dbReference type="PROSITE" id="PS00238">
    <property type="entry name" value="OPSIN"/>
    <property type="match status" value="1"/>
</dbReference>
<feature type="compositionally biased region" description="Polar residues" evidence="28">
    <location>
        <begin position="646"/>
        <end position="658"/>
    </location>
</feature>
<dbReference type="InterPro" id="IPR027430">
    <property type="entry name" value="Retinal_BS"/>
</dbReference>
<evidence type="ECO:0000256" key="5">
    <source>
        <dbReference type="ARBA" id="ARBA00022553"/>
    </source>
</evidence>
<keyword evidence="31" id="KW-1185">Reference proteome</keyword>
<evidence type="ECO:0000256" key="15">
    <source>
        <dbReference type="ARBA" id="ARBA00023180"/>
    </source>
</evidence>
<keyword evidence="19" id="KW-0844">Vision</keyword>
<evidence type="ECO:0000256" key="18">
    <source>
        <dbReference type="ARBA" id="ARBA00023288"/>
    </source>
</evidence>
<dbReference type="GO" id="GO:0007602">
    <property type="term" value="P:phototransduction"/>
    <property type="evidence" value="ECO:0007669"/>
    <property type="project" value="UniProtKB-KW"/>
</dbReference>
<evidence type="ECO:0000256" key="4">
    <source>
        <dbReference type="ARBA" id="ARBA00022543"/>
    </source>
</evidence>
<evidence type="ECO:0000256" key="11">
    <source>
        <dbReference type="ARBA" id="ARBA00023040"/>
    </source>
</evidence>
<dbReference type="GO" id="GO:0004930">
    <property type="term" value="F:G protein-coupled receptor activity"/>
    <property type="evidence" value="ECO:0007669"/>
    <property type="project" value="UniProtKB-KW"/>
</dbReference>
<evidence type="ECO:0000256" key="19">
    <source>
        <dbReference type="ARBA" id="ARBA00023305"/>
    </source>
</evidence>
<evidence type="ECO:0000256" key="24">
    <source>
        <dbReference type="PIRSR" id="PIRSR600732-4"/>
    </source>
</evidence>
<evidence type="ECO:0000256" key="25">
    <source>
        <dbReference type="PIRSR" id="PIRSR600732-5"/>
    </source>
</evidence>
<evidence type="ECO:0000313" key="31">
    <source>
        <dbReference type="Proteomes" id="UP000327493"/>
    </source>
</evidence>
<comment type="function">
    <text evidence="20">Photoreceptor required for image-forming vision at low light intensity. While most salt water fish species use retinal as chromophore, most freshwater fish use 3-dehydroretinal, or a mixture of retinal and 3-dehydroretinal. Light-induced isomerization of 11-cis to all-trans retinal triggers a conformational change that activates signaling via G-proteins. Subsequent receptor phosphorylation mediates displacement of the bound G-protein alpha subunit by arrestin and terminates signaling.</text>
</comment>
<comment type="similarity">
    <text evidence="27">Belongs to the G-protein coupled receptor 1 family. Opsin subfamily.</text>
</comment>
<evidence type="ECO:0000256" key="27">
    <source>
        <dbReference type="RuleBase" id="RU004951"/>
    </source>
</evidence>
<keyword evidence="12 27" id="KW-0472">Membrane</keyword>
<dbReference type="AlphaFoldDB" id="A0A5J5DBE2"/>
<keyword evidence="21" id="KW-0479">Metal-binding</keyword>
<evidence type="ECO:0000256" key="6">
    <source>
        <dbReference type="ARBA" id="ARBA00022606"/>
    </source>
</evidence>
<feature type="transmembrane region" description="Helical" evidence="27">
    <location>
        <begin position="254"/>
        <end position="276"/>
    </location>
</feature>
<dbReference type="PRINTS" id="PR00238">
    <property type="entry name" value="OPSIN"/>
</dbReference>
<evidence type="ECO:0000256" key="23">
    <source>
        <dbReference type="PIRSR" id="PIRSR600732-3"/>
    </source>
</evidence>
<feature type="transmembrane region" description="Helical" evidence="27">
    <location>
        <begin position="75"/>
        <end position="95"/>
    </location>
</feature>
<dbReference type="GO" id="GO:0016020">
    <property type="term" value="C:membrane"/>
    <property type="evidence" value="ECO:0007669"/>
    <property type="project" value="UniProtKB-SubCell"/>
</dbReference>
<keyword evidence="5" id="KW-0597">Phosphoprotein</keyword>
<keyword evidence="21" id="KW-0862">Zinc</keyword>
<feature type="binding site" evidence="21">
    <location>
        <position position="201"/>
    </location>
    <ligand>
        <name>Zn(2+)</name>
        <dbReference type="ChEBI" id="CHEBI:29105"/>
    </ligand>
</feature>
<evidence type="ECO:0000256" key="20">
    <source>
        <dbReference type="ARBA" id="ARBA00045245"/>
    </source>
</evidence>
<evidence type="ECO:0000256" key="21">
    <source>
        <dbReference type="PIRSR" id="PIRSR600732-1"/>
    </source>
</evidence>
<dbReference type="CDD" id="cd15080">
    <property type="entry name" value="7tmA_MWS_opsin"/>
    <property type="match status" value="1"/>
</dbReference>
<dbReference type="GO" id="GO:0046872">
    <property type="term" value="F:metal ion binding"/>
    <property type="evidence" value="ECO:0007669"/>
    <property type="project" value="UniProtKB-KW"/>
</dbReference>
<dbReference type="GO" id="GO:0001750">
    <property type="term" value="C:photoreceptor outer segment"/>
    <property type="evidence" value="ECO:0007669"/>
    <property type="project" value="UniProtKB-SubCell"/>
</dbReference>
<evidence type="ECO:0000256" key="9">
    <source>
        <dbReference type="ARBA" id="ARBA00022989"/>
    </source>
</evidence>